<feature type="chain" id="PRO_5041224270" description="Juvenile hormone binding protein" evidence="1">
    <location>
        <begin position="20"/>
        <end position="261"/>
    </location>
</feature>
<protein>
    <recommendedName>
        <fullName evidence="4">Juvenile hormone binding protein</fullName>
    </recommendedName>
</protein>
<dbReference type="AlphaFoldDB" id="A0AA38IXK0"/>
<reference evidence="2" key="1">
    <citation type="journal article" date="2023" name="G3 (Bethesda)">
        <title>Whole genome assemblies of Zophobas morio and Tenebrio molitor.</title>
        <authorList>
            <person name="Kaur S."/>
            <person name="Stinson S.A."/>
            <person name="diCenzo G.C."/>
        </authorList>
    </citation>
    <scope>NUCLEOTIDE SEQUENCE</scope>
    <source>
        <strain evidence="2">QUZm001</strain>
    </source>
</reference>
<accession>A0AA38IXK0</accession>
<dbReference type="Pfam" id="PF06585">
    <property type="entry name" value="JHBP"/>
    <property type="match status" value="1"/>
</dbReference>
<sequence length="261" mass="29519">MKTTIVSVCILTVLSFSSCAELPPSFEKCNIKHLDFEKCLSDAIHDAIKQLKDPIPELGLPSIDPFNMESIKLDLGDSTQSLQQIWSNITLQGLSKPAATDARWTSGSVITLDLDVSYDGTLVFTTDYEAHGAALLLVVDVFSKFTCEFVDGGNVKVRYQIQQPEESNGYFELISTKVVLEPKQVKFMYHDFFKNQSMTDAINSEINKNWKATWDFIHEFVGVYDPYFGALLTIILEKVPADQIFDGLSWNRIFIMCRFLK</sequence>
<organism evidence="2 3">
    <name type="scientific">Zophobas morio</name>
    <dbReference type="NCBI Taxonomy" id="2755281"/>
    <lineage>
        <taxon>Eukaryota</taxon>
        <taxon>Metazoa</taxon>
        <taxon>Ecdysozoa</taxon>
        <taxon>Arthropoda</taxon>
        <taxon>Hexapoda</taxon>
        <taxon>Insecta</taxon>
        <taxon>Pterygota</taxon>
        <taxon>Neoptera</taxon>
        <taxon>Endopterygota</taxon>
        <taxon>Coleoptera</taxon>
        <taxon>Polyphaga</taxon>
        <taxon>Cucujiformia</taxon>
        <taxon>Tenebrionidae</taxon>
        <taxon>Zophobas</taxon>
    </lineage>
</organism>
<dbReference type="Gene3D" id="3.15.10.30">
    <property type="entry name" value="Haemolymph juvenile hormone binding protein"/>
    <property type="match status" value="1"/>
</dbReference>
<dbReference type="PANTHER" id="PTHR11008:SF32">
    <property type="entry name" value="CIRCADIAN CLOCK-CONTROLLED PROTEIN DAYWAKE-RELATED"/>
    <property type="match status" value="1"/>
</dbReference>
<dbReference type="SMART" id="SM00700">
    <property type="entry name" value="JHBP"/>
    <property type="match status" value="1"/>
</dbReference>
<name>A0AA38IXK0_9CUCU</name>
<dbReference type="GO" id="GO:0005615">
    <property type="term" value="C:extracellular space"/>
    <property type="evidence" value="ECO:0007669"/>
    <property type="project" value="TreeGrafter"/>
</dbReference>
<evidence type="ECO:0000256" key="1">
    <source>
        <dbReference type="SAM" id="SignalP"/>
    </source>
</evidence>
<dbReference type="EMBL" id="JALNTZ010000002">
    <property type="protein sequence ID" value="KAJ3660899.1"/>
    <property type="molecule type" value="Genomic_DNA"/>
</dbReference>
<keyword evidence="3" id="KW-1185">Reference proteome</keyword>
<dbReference type="PANTHER" id="PTHR11008">
    <property type="entry name" value="PROTEIN TAKEOUT-LIKE PROTEIN"/>
    <property type="match status" value="1"/>
</dbReference>
<keyword evidence="1" id="KW-0732">Signal</keyword>
<dbReference type="InterPro" id="IPR010562">
    <property type="entry name" value="Haemolymph_juvenile_hormone-bd"/>
</dbReference>
<gene>
    <name evidence="2" type="ORF">Zmor_005326</name>
</gene>
<proteinExistence type="predicted"/>
<dbReference type="InterPro" id="IPR038606">
    <property type="entry name" value="To_sf"/>
</dbReference>
<evidence type="ECO:0000313" key="2">
    <source>
        <dbReference type="EMBL" id="KAJ3660899.1"/>
    </source>
</evidence>
<feature type="signal peptide" evidence="1">
    <location>
        <begin position="1"/>
        <end position="19"/>
    </location>
</feature>
<evidence type="ECO:0008006" key="4">
    <source>
        <dbReference type="Google" id="ProtNLM"/>
    </source>
</evidence>
<evidence type="ECO:0000313" key="3">
    <source>
        <dbReference type="Proteomes" id="UP001168821"/>
    </source>
</evidence>
<comment type="caution">
    <text evidence="2">The sequence shown here is derived from an EMBL/GenBank/DDBJ whole genome shotgun (WGS) entry which is preliminary data.</text>
</comment>
<dbReference type="PROSITE" id="PS51257">
    <property type="entry name" value="PROKAR_LIPOPROTEIN"/>
    <property type="match status" value="1"/>
</dbReference>
<dbReference type="Proteomes" id="UP001168821">
    <property type="component" value="Unassembled WGS sequence"/>
</dbReference>